<name>A0ABP1S0U2_9HEXA</name>
<keyword evidence="1" id="KW-0812">Transmembrane</keyword>
<keyword evidence="3" id="KW-1185">Reference proteome</keyword>
<organism evidence="2 3">
    <name type="scientific">Orchesella dallaii</name>
    <dbReference type="NCBI Taxonomy" id="48710"/>
    <lineage>
        <taxon>Eukaryota</taxon>
        <taxon>Metazoa</taxon>
        <taxon>Ecdysozoa</taxon>
        <taxon>Arthropoda</taxon>
        <taxon>Hexapoda</taxon>
        <taxon>Collembola</taxon>
        <taxon>Entomobryomorpha</taxon>
        <taxon>Entomobryoidea</taxon>
        <taxon>Orchesellidae</taxon>
        <taxon>Orchesellinae</taxon>
        <taxon>Orchesella</taxon>
    </lineage>
</organism>
<evidence type="ECO:0000313" key="2">
    <source>
        <dbReference type="EMBL" id="CAL8140853.1"/>
    </source>
</evidence>
<feature type="transmembrane region" description="Helical" evidence="1">
    <location>
        <begin position="305"/>
        <end position="331"/>
    </location>
</feature>
<evidence type="ECO:0000256" key="1">
    <source>
        <dbReference type="SAM" id="Phobius"/>
    </source>
</evidence>
<gene>
    <name evidence="2" type="ORF">ODALV1_LOCUS28456</name>
</gene>
<feature type="transmembrane region" description="Helical" evidence="1">
    <location>
        <begin position="151"/>
        <end position="176"/>
    </location>
</feature>
<reference evidence="2 3" key="1">
    <citation type="submission" date="2024-08" db="EMBL/GenBank/DDBJ databases">
        <authorList>
            <person name="Cucini C."/>
            <person name="Frati F."/>
        </authorList>
    </citation>
    <scope>NUCLEOTIDE SEQUENCE [LARGE SCALE GENOMIC DNA]</scope>
</reference>
<protein>
    <recommendedName>
        <fullName evidence="4">Odorant receptor</fullName>
    </recommendedName>
</protein>
<dbReference type="Proteomes" id="UP001642540">
    <property type="component" value="Unassembled WGS sequence"/>
</dbReference>
<feature type="transmembrane region" description="Helical" evidence="1">
    <location>
        <begin position="222"/>
        <end position="242"/>
    </location>
</feature>
<dbReference type="EMBL" id="CAXLJM020000141">
    <property type="protein sequence ID" value="CAL8140853.1"/>
    <property type="molecule type" value="Genomic_DNA"/>
</dbReference>
<feature type="transmembrane region" description="Helical" evidence="1">
    <location>
        <begin position="6"/>
        <end position="26"/>
    </location>
</feature>
<evidence type="ECO:0000313" key="3">
    <source>
        <dbReference type="Proteomes" id="UP001642540"/>
    </source>
</evidence>
<feature type="transmembrane region" description="Helical" evidence="1">
    <location>
        <begin position="263"/>
        <end position="285"/>
    </location>
</feature>
<keyword evidence="1" id="KW-0472">Membrane</keyword>
<proteinExistence type="predicted"/>
<evidence type="ECO:0008006" key="4">
    <source>
        <dbReference type="Google" id="ProtNLM"/>
    </source>
</evidence>
<keyword evidence="1" id="KW-1133">Transmembrane helix</keyword>
<accession>A0ABP1S0U2</accession>
<sequence>MKSPLVLLAYSLNQTLDNFLFPAYYIHWDRNKEKWRQLERNKYLKAIPYTIVNFCIVGILMIGSLVFILLTAFFCPGSFPAEQILTLSYAGLGMNTSIGFDTIVLLYGNELVALTNWLLHLENTKIDQKQQVNFRTVTKDIVKTLRGETHWIGLLLNSVVLSYCFAAIVIPIAMVFRNWDPIFFALKAISMLLKIEDIYASTWEFVTARYVLSFLSSQAMLLNFRALSMTGYFVGVSAMALLKRLEKKPLNPFILMEYKELQIAIAVAFGLVNSLFGGVVAFGFIGQVIGLNVLIFAAEGKTNAVVVGMSSFFSAVTLFILCFSFAVGCSINERSLKIKEKWSKDLIYYRRFQGNILRRQLLGCRLLALPVGSVGILDKKVKINYFNHTLNNIVNVMLVMNEAA</sequence>
<feature type="transmembrane region" description="Helical" evidence="1">
    <location>
        <begin position="47"/>
        <end position="74"/>
    </location>
</feature>
<comment type="caution">
    <text evidence="2">The sequence shown here is derived from an EMBL/GenBank/DDBJ whole genome shotgun (WGS) entry which is preliminary data.</text>
</comment>